<dbReference type="Pfam" id="PF08245">
    <property type="entry name" value="Mur_ligase_M"/>
    <property type="match status" value="1"/>
</dbReference>
<name>A0A9X1KUD1_9BACT</name>
<evidence type="ECO:0000256" key="2">
    <source>
        <dbReference type="ARBA" id="ARBA00022618"/>
    </source>
</evidence>
<accession>A0A9X1KUD1</accession>
<dbReference type="AlphaFoldDB" id="A0A9X1KUD1"/>
<dbReference type="PANTHER" id="PTHR43445:SF5">
    <property type="entry name" value="UDP-N-ACETYLMURAMATE--L-ALANYL-GAMMA-D-GLUTAMYL-MESO-2,6-DIAMINOHEPTANDIOATE LIGASE"/>
    <property type="match status" value="1"/>
</dbReference>
<evidence type="ECO:0000256" key="8">
    <source>
        <dbReference type="ARBA" id="ARBA00023316"/>
    </source>
</evidence>
<keyword evidence="3" id="KW-0547">Nucleotide-binding</keyword>
<keyword evidence="6" id="KW-0573">Peptidoglycan synthesis</keyword>
<dbReference type="GO" id="GO:0051301">
    <property type="term" value="P:cell division"/>
    <property type="evidence" value="ECO:0007669"/>
    <property type="project" value="UniProtKB-KW"/>
</dbReference>
<sequence>MTHNNNQLHFIAIGGSLMHNLAMALAENGYTITGSDDEIYEPSRSKLQGAGLLPEAEGWFPEKVHEGLSAVILGMHARSDNPELKRAQELNIPVYSFPEFIYEQSKNKQRIVITGSHGKSTITSMIMHILAFHNRSFDYAVGAEVPGFPTTVRLSNAPIIVIEGDEYLSSAIDREPKFLKYQHHITLISGISWDHINVFPTEAEYINQFEKLADLTPKAGSLAYCEEDPVAKKIGEVDRDDVTRLPYGTPSYEVKDGKTILIHPGGRVELRIFGKHNLQNLMGAKEVLSRVGISEEMFYEAIGSFEGASRRLEMLAENGNSIIFRDYAHAPSKVRATINAVKEQYPGRKIRACLELHTFSSLTSSFLPHYKGTMDGADEAMVYFNPKTLEHKRLPVLEPSAITKSFDTEGLRVFTDQTELLDALDNGTSDQIILLMSSGTFDNMDMHSVANLIS</sequence>
<dbReference type="GO" id="GO:0071555">
    <property type="term" value="P:cell wall organization"/>
    <property type="evidence" value="ECO:0007669"/>
    <property type="project" value="UniProtKB-KW"/>
</dbReference>
<dbReference type="InterPro" id="IPR004101">
    <property type="entry name" value="Mur_ligase_C"/>
</dbReference>
<evidence type="ECO:0000256" key="4">
    <source>
        <dbReference type="ARBA" id="ARBA00022840"/>
    </source>
</evidence>
<dbReference type="Gene3D" id="3.40.50.720">
    <property type="entry name" value="NAD(P)-binding Rossmann-like Domain"/>
    <property type="match status" value="1"/>
</dbReference>
<dbReference type="RefSeq" id="WP_225696487.1">
    <property type="nucleotide sequence ID" value="NZ_JAIXNE010000001.1"/>
</dbReference>
<dbReference type="InterPro" id="IPR013221">
    <property type="entry name" value="Mur_ligase_cen"/>
</dbReference>
<keyword evidence="5" id="KW-0133">Cell shape</keyword>
<evidence type="ECO:0000259" key="11">
    <source>
        <dbReference type="Pfam" id="PF08245"/>
    </source>
</evidence>
<dbReference type="Proteomes" id="UP001139409">
    <property type="component" value="Unassembled WGS sequence"/>
</dbReference>
<evidence type="ECO:0000256" key="7">
    <source>
        <dbReference type="ARBA" id="ARBA00023306"/>
    </source>
</evidence>
<dbReference type="InterPro" id="IPR036615">
    <property type="entry name" value="Mur_ligase_C_dom_sf"/>
</dbReference>
<evidence type="ECO:0000259" key="10">
    <source>
        <dbReference type="Pfam" id="PF02875"/>
    </source>
</evidence>
<dbReference type="InterPro" id="IPR050061">
    <property type="entry name" value="MurCDEF_pg_biosynth"/>
</dbReference>
<keyword evidence="13" id="KW-1185">Reference proteome</keyword>
<dbReference type="GO" id="GO:0009252">
    <property type="term" value="P:peptidoglycan biosynthetic process"/>
    <property type="evidence" value="ECO:0007669"/>
    <property type="project" value="UniProtKB-KW"/>
</dbReference>
<dbReference type="SUPFAM" id="SSF53244">
    <property type="entry name" value="MurD-like peptide ligases, peptide-binding domain"/>
    <property type="match status" value="1"/>
</dbReference>
<evidence type="ECO:0000256" key="1">
    <source>
        <dbReference type="ARBA" id="ARBA00022598"/>
    </source>
</evidence>
<feature type="domain" description="Mur ligase C-terminal" evidence="10">
    <location>
        <begin position="310"/>
        <end position="439"/>
    </location>
</feature>
<dbReference type="GO" id="GO:0016881">
    <property type="term" value="F:acid-amino acid ligase activity"/>
    <property type="evidence" value="ECO:0007669"/>
    <property type="project" value="InterPro"/>
</dbReference>
<gene>
    <name evidence="12" type="ORF">LDX50_00720</name>
</gene>
<reference evidence="12" key="1">
    <citation type="submission" date="2021-09" db="EMBL/GenBank/DDBJ databases">
        <title>Fulvivirga sp. isolated from coastal sediment.</title>
        <authorList>
            <person name="Yu H."/>
        </authorList>
    </citation>
    <scope>NUCLEOTIDE SEQUENCE</scope>
    <source>
        <strain evidence="12">1062</strain>
    </source>
</reference>
<dbReference type="EMBL" id="JAIXNE010000001">
    <property type="protein sequence ID" value="MCA6073368.1"/>
    <property type="molecule type" value="Genomic_DNA"/>
</dbReference>
<dbReference type="Gene3D" id="3.40.1190.10">
    <property type="entry name" value="Mur-like, catalytic domain"/>
    <property type="match status" value="1"/>
</dbReference>
<evidence type="ECO:0000256" key="3">
    <source>
        <dbReference type="ARBA" id="ARBA00022741"/>
    </source>
</evidence>
<dbReference type="Pfam" id="PF02875">
    <property type="entry name" value="Mur_ligase_C"/>
    <property type="match status" value="1"/>
</dbReference>
<feature type="domain" description="Mur ligase central" evidence="11">
    <location>
        <begin position="113"/>
        <end position="284"/>
    </location>
</feature>
<evidence type="ECO:0000256" key="6">
    <source>
        <dbReference type="ARBA" id="ARBA00022984"/>
    </source>
</evidence>
<dbReference type="GO" id="GO:0005524">
    <property type="term" value="F:ATP binding"/>
    <property type="evidence" value="ECO:0007669"/>
    <property type="project" value="UniProtKB-KW"/>
</dbReference>
<dbReference type="InterPro" id="IPR000713">
    <property type="entry name" value="Mur_ligase_N"/>
</dbReference>
<protein>
    <submittedName>
        <fullName evidence="12">Mur ligase domain-containing protein</fullName>
    </submittedName>
</protein>
<evidence type="ECO:0000313" key="13">
    <source>
        <dbReference type="Proteomes" id="UP001139409"/>
    </source>
</evidence>
<keyword evidence="8" id="KW-0961">Cell wall biogenesis/degradation</keyword>
<comment type="caution">
    <text evidence="12">The sequence shown here is derived from an EMBL/GenBank/DDBJ whole genome shotgun (WGS) entry which is preliminary data.</text>
</comment>
<evidence type="ECO:0000259" key="9">
    <source>
        <dbReference type="Pfam" id="PF01225"/>
    </source>
</evidence>
<dbReference type="Pfam" id="PF01225">
    <property type="entry name" value="Mur_ligase"/>
    <property type="match status" value="1"/>
</dbReference>
<dbReference type="PANTHER" id="PTHR43445">
    <property type="entry name" value="UDP-N-ACETYLMURAMATE--L-ALANINE LIGASE-RELATED"/>
    <property type="match status" value="1"/>
</dbReference>
<dbReference type="Gene3D" id="3.90.190.20">
    <property type="entry name" value="Mur ligase, C-terminal domain"/>
    <property type="match status" value="1"/>
</dbReference>
<evidence type="ECO:0000256" key="5">
    <source>
        <dbReference type="ARBA" id="ARBA00022960"/>
    </source>
</evidence>
<keyword evidence="4" id="KW-0067">ATP-binding</keyword>
<keyword evidence="1 12" id="KW-0436">Ligase</keyword>
<dbReference type="SUPFAM" id="SSF53623">
    <property type="entry name" value="MurD-like peptide ligases, catalytic domain"/>
    <property type="match status" value="1"/>
</dbReference>
<proteinExistence type="predicted"/>
<evidence type="ECO:0000313" key="12">
    <source>
        <dbReference type="EMBL" id="MCA6073368.1"/>
    </source>
</evidence>
<dbReference type="InterPro" id="IPR036565">
    <property type="entry name" value="Mur-like_cat_sf"/>
</dbReference>
<organism evidence="12 13">
    <name type="scientific">Fulvivirga sedimenti</name>
    <dbReference type="NCBI Taxonomy" id="2879465"/>
    <lineage>
        <taxon>Bacteria</taxon>
        <taxon>Pseudomonadati</taxon>
        <taxon>Bacteroidota</taxon>
        <taxon>Cytophagia</taxon>
        <taxon>Cytophagales</taxon>
        <taxon>Fulvivirgaceae</taxon>
        <taxon>Fulvivirga</taxon>
    </lineage>
</organism>
<keyword evidence="2" id="KW-0132">Cell division</keyword>
<feature type="domain" description="Mur ligase N-terminal catalytic" evidence="9">
    <location>
        <begin position="8"/>
        <end position="106"/>
    </location>
</feature>
<dbReference type="SUPFAM" id="SSF51984">
    <property type="entry name" value="MurCD N-terminal domain"/>
    <property type="match status" value="1"/>
</dbReference>
<keyword evidence="7" id="KW-0131">Cell cycle</keyword>
<dbReference type="GO" id="GO:0008360">
    <property type="term" value="P:regulation of cell shape"/>
    <property type="evidence" value="ECO:0007669"/>
    <property type="project" value="UniProtKB-KW"/>
</dbReference>